<dbReference type="STRING" id="113562.SAMN04489716_0521"/>
<dbReference type="InterPro" id="IPR012223">
    <property type="entry name" value="TEII"/>
</dbReference>
<name>A0A1H1R7Z7_9ACTN</name>
<evidence type="ECO:0000256" key="1">
    <source>
        <dbReference type="ARBA" id="ARBA00007169"/>
    </source>
</evidence>
<evidence type="ECO:0000313" key="3">
    <source>
        <dbReference type="EMBL" id="SDS31907.1"/>
    </source>
</evidence>
<dbReference type="SUPFAM" id="SSF53474">
    <property type="entry name" value="alpha/beta-Hydrolases"/>
    <property type="match status" value="1"/>
</dbReference>
<organism evidence="3 4">
    <name type="scientific">Actinoplanes derwentensis</name>
    <dbReference type="NCBI Taxonomy" id="113562"/>
    <lineage>
        <taxon>Bacteria</taxon>
        <taxon>Bacillati</taxon>
        <taxon>Actinomycetota</taxon>
        <taxon>Actinomycetes</taxon>
        <taxon>Micromonosporales</taxon>
        <taxon>Micromonosporaceae</taxon>
        <taxon>Actinoplanes</taxon>
    </lineage>
</organism>
<dbReference type="GO" id="GO:0008610">
    <property type="term" value="P:lipid biosynthetic process"/>
    <property type="evidence" value="ECO:0007669"/>
    <property type="project" value="TreeGrafter"/>
</dbReference>
<evidence type="ECO:0000313" key="4">
    <source>
        <dbReference type="Proteomes" id="UP000198688"/>
    </source>
</evidence>
<dbReference type="EMBL" id="LT629758">
    <property type="protein sequence ID" value="SDS31907.1"/>
    <property type="molecule type" value="Genomic_DNA"/>
</dbReference>
<comment type="similarity">
    <text evidence="1">Belongs to the thioesterase family.</text>
</comment>
<evidence type="ECO:0000259" key="2">
    <source>
        <dbReference type="Pfam" id="PF00975"/>
    </source>
</evidence>
<accession>A0A1H1R7Z7</accession>
<dbReference type="OrthoDB" id="8480037at2"/>
<proteinExistence type="inferred from homology"/>
<dbReference type="Proteomes" id="UP000198688">
    <property type="component" value="Chromosome I"/>
</dbReference>
<gene>
    <name evidence="3" type="ORF">SAMN04489716_0521</name>
</gene>
<dbReference type="Gene3D" id="3.40.50.1820">
    <property type="entry name" value="alpha/beta hydrolase"/>
    <property type="match status" value="1"/>
</dbReference>
<keyword evidence="3" id="KW-0378">Hydrolase</keyword>
<dbReference type="InterPro" id="IPR001031">
    <property type="entry name" value="Thioesterase"/>
</dbReference>
<sequence>MSSRWISGLLPGDGATRLFCFAHAGGGSRFFLPWREALAPHVQVCSIVLPGRESRLREEPRTSLGPLVRELTAALGPYLDRPFAFFGHSLGALLAYETARQLIAEGRPEPSVLLASGRQAPRHPRQSSLHLLPTGQFIDHLIALGGTAAATGLRRRLLESFVPMLRADYALTETYRAGPGPELSGPVVAYHGRQDPVATEEQVDRWREATTGEFRLRMFDGGHFYHQGAPAVVMDAVRSDLAAAGLLRAGVR</sequence>
<dbReference type="PANTHER" id="PTHR11487:SF0">
    <property type="entry name" value="S-ACYL FATTY ACID SYNTHASE THIOESTERASE, MEDIUM CHAIN"/>
    <property type="match status" value="1"/>
</dbReference>
<dbReference type="AlphaFoldDB" id="A0A1H1R7Z7"/>
<keyword evidence="4" id="KW-1185">Reference proteome</keyword>
<protein>
    <submittedName>
        <fullName evidence="3">Medium-chain acyl-[acyl-carrier-protein] hydrolase</fullName>
    </submittedName>
</protein>
<feature type="domain" description="Thioesterase" evidence="2">
    <location>
        <begin position="17"/>
        <end position="228"/>
    </location>
</feature>
<dbReference type="GO" id="GO:0016787">
    <property type="term" value="F:hydrolase activity"/>
    <property type="evidence" value="ECO:0007669"/>
    <property type="project" value="UniProtKB-KW"/>
</dbReference>
<dbReference type="RefSeq" id="WP_092541248.1">
    <property type="nucleotide sequence ID" value="NZ_BOMJ01000052.1"/>
</dbReference>
<reference evidence="3 4" key="1">
    <citation type="submission" date="2016-10" db="EMBL/GenBank/DDBJ databases">
        <authorList>
            <person name="de Groot N.N."/>
        </authorList>
    </citation>
    <scope>NUCLEOTIDE SEQUENCE [LARGE SCALE GENOMIC DNA]</scope>
    <source>
        <strain evidence="3 4">DSM 43941</strain>
    </source>
</reference>
<dbReference type="Pfam" id="PF00975">
    <property type="entry name" value="Thioesterase"/>
    <property type="match status" value="1"/>
</dbReference>
<dbReference type="PANTHER" id="PTHR11487">
    <property type="entry name" value="THIOESTERASE"/>
    <property type="match status" value="1"/>
</dbReference>
<dbReference type="InterPro" id="IPR029058">
    <property type="entry name" value="AB_hydrolase_fold"/>
</dbReference>